<protein>
    <submittedName>
        <fullName evidence="1">Uncharacterized protein</fullName>
    </submittedName>
</protein>
<dbReference type="OrthoDB" id="2548233at2759"/>
<dbReference type="Proteomes" id="UP000326877">
    <property type="component" value="Unassembled WGS sequence"/>
</dbReference>
<organism evidence="1">
    <name type="scientific">Petromyces alliaceus</name>
    <name type="common">Aspergillus alliaceus</name>
    <dbReference type="NCBI Taxonomy" id="209559"/>
    <lineage>
        <taxon>Eukaryota</taxon>
        <taxon>Fungi</taxon>
        <taxon>Dikarya</taxon>
        <taxon>Ascomycota</taxon>
        <taxon>Pezizomycotina</taxon>
        <taxon>Eurotiomycetes</taxon>
        <taxon>Eurotiomycetidae</taxon>
        <taxon>Eurotiales</taxon>
        <taxon>Aspergillaceae</taxon>
        <taxon>Aspergillus</taxon>
        <taxon>Aspergillus subgen. Circumdati</taxon>
    </lineage>
</organism>
<sequence>MPWTPAETTSNTFTRPFGTNEAFIKLVSDPGHPFAREHWTVNYTAAISPSGTFKAVSFVRSPAKTHLLRLVASAFQRPSLAAHPDASNSNVVYTVPASSDALQAWISQAFIVMVDADCADVLIPTITPTPYAQLYYIPQANPFDSFHWGWVVDQLASAVEEAGNMPVTVTEEQKRIAHGAVGTFALTAGAIGVPYSGDASTPPAGTRAAELIFSRATTVSVVAAAEARNISITAAVHATLAAVNFRQAILKHQPYSFPAAAVGLYTSGWLAQAEPPARASADYLQAHREYAACLVEVIRNLPTPVEPPSNIDISSTGIMEKHLAREYITLERGFEISHAGAHHTPGQMAEFVYDIRTDLLEQLAVTERDAQDAKFYSYMGLVCSDLRVA</sequence>
<gene>
    <name evidence="1" type="ORF">BDV23DRAFT_170138</name>
</gene>
<reference evidence="1" key="1">
    <citation type="submission" date="2019-04" db="EMBL/GenBank/DDBJ databases">
        <title>Friends and foes A comparative genomics studyof 23 Aspergillus species from section Flavi.</title>
        <authorList>
            <consortium name="DOE Joint Genome Institute"/>
            <person name="Kjaerbolling I."/>
            <person name="Vesth T."/>
            <person name="Frisvad J.C."/>
            <person name="Nybo J.L."/>
            <person name="Theobald S."/>
            <person name="Kildgaard S."/>
            <person name="Isbrandt T."/>
            <person name="Kuo A."/>
            <person name="Sato A."/>
            <person name="Lyhne E.K."/>
            <person name="Kogle M.E."/>
            <person name="Wiebenga A."/>
            <person name="Kun R.S."/>
            <person name="Lubbers R.J."/>
            <person name="Makela M.R."/>
            <person name="Barry K."/>
            <person name="Chovatia M."/>
            <person name="Clum A."/>
            <person name="Daum C."/>
            <person name="Haridas S."/>
            <person name="He G."/>
            <person name="LaButti K."/>
            <person name="Lipzen A."/>
            <person name="Mondo S."/>
            <person name="Riley R."/>
            <person name="Salamov A."/>
            <person name="Simmons B.A."/>
            <person name="Magnuson J.K."/>
            <person name="Henrissat B."/>
            <person name="Mortensen U.H."/>
            <person name="Larsen T.O."/>
            <person name="Devries R.P."/>
            <person name="Grigoriev I.V."/>
            <person name="Machida M."/>
            <person name="Baker S.E."/>
            <person name="Andersen M.R."/>
        </authorList>
    </citation>
    <scope>NUCLEOTIDE SEQUENCE [LARGE SCALE GENOMIC DNA]</scope>
    <source>
        <strain evidence="1">IBT 14317</strain>
    </source>
</reference>
<dbReference type="EMBL" id="ML735228">
    <property type="protein sequence ID" value="KAE8393729.1"/>
    <property type="molecule type" value="Genomic_DNA"/>
</dbReference>
<dbReference type="InterPro" id="IPR023213">
    <property type="entry name" value="CAT-like_dom_sf"/>
</dbReference>
<proteinExistence type="predicted"/>
<evidence type="ECO:0000313" key="1">
    <source>
        <dbReference type="EMBL" id="KAE8393729.1"/>
    </source>
</evidence>
<name>A0A5N7CIL7_PETAA</name>
<dbReference type="Gene3D" id="3.30.559.10">
    <property type="entry name" value="Chloramphenicol acetyltransferase-like domain"/>
    <property type="match status" value="1"/>
</dbReference>
<accession>A0A5N7CIL7</accession>
<dbReference type="AlphaFoldDB" id="A0A5N7CIL7"/>